<reference evidence="2" key="1">
    <citation type="journal article" date="2014" name="Front. Microbiol.">
        <title>High frequency of phylogenetically diverse reductive dehalogenase-homologous genes in deep subseafloor sedimentary metagenomes.</title>
        <authorList>
            <person name="Kawai M."/>
            <person name="Futagami T."/>
            <person name="Toyoda A."/>
            <person name="Takaki Y."/>
            <person name="Nishi S."/>
            <person name="Hori S."/>
            <person name="Arai W."/>
            <person name="Tsubouchi T."/>
            <person name="Morono Y."/>
            <person name="Uchiyama I."/>
            <person name="Ito T."/>
            <person name="Fujiyama A."/>
            <person name="Inagaki F."/>
            <person name="Takami H."/>
        </authorList>
    </citation>
    <scope>NUCLEOTIDE SEQUENCE</scope>
    <source>
        <strain evidence="2">Expedition CK06-06</strain>
    </source>
</reference>
<dbReference type="AlphaFoldDB" id="X1JE76"/>
<gene>
    <name evidence="2" type="ORF">S03H2_64034</name>
</gene>
<name>X1JE76_9ZZZZ</name>
<sequence>EALSAIYDALGKNFEKFVGNFEWWKNQVGMVVVINGMASGVEIFDSHDTFRFEGMSLLRDSYIPEALYDQPSLRKLMFPKDVLDAFERLMDELRRGKRQVDMVQYGGRLVYANVI</sequence>
<accession>X1JE76</accession>
<proteinExistence type="predicted"/>
<organism evidence="2">
    <name type="scientific">marine sediment metagenome</name>
    <dbReference type="NCBI Taxonomy" id="412755"/>
    <lineage>
        <taxon>unclassified sequences</taxon>
        <taxon>metagenomes</taxon>
        <taxon>ecological metagenomes</taxon>
    </lineage>
</organism>
<feature type="non-terminal residue" evidence="2">
    <location>
        <position position="1"/>
    </location>
</feature>
<dbReference type="EMBL" id="BARU01041546">
    <property type="protein sequence ID" value="GAH76639.1"/>
    <property type="molecule type" value="Genomic_DNA"/>
</dbReference>
<comment type="caution">
    <text evidence="2">The sequence shown here is derived from an EMBL/GenBank/DDBJ whole genome shotgun (WGS) entry which is preliminary data.</text>
</comment>
<evidence type="ECO:0000259" key="1">
    <source>
        <dbReference type="Pfam" id="PF20208"/>
    </source>
</evidence>
<feature type="domain" description="ARG and Rhodanese-Phosphatase-superfamily-associated" evidence="1">
    <location>
        <begin position="2"/>
        <end position="99"/>
    </location>
</feature>
<dbReference type="InterPro" id="IPR046699">
    <property type="entry name" value="ARPP-1"/>
</dbReference>
<protein>
    <recommendedName>
        <fullName evidence="1">ARG and Rhodanese-Phosphatase-superfamily-associated domain-containing protein</fullName>
    </recommendedName>
</protein>
<dbReference type="Pfam" id="PF20208">
    <property type="entry name" value="ARPP-1"/>
    <property type="match status" value="1"/>
</dbReference>
<evidence type="ECO:0000313" key="2">
    <source>
        <dbReference type="EMBL" id="GAH76639.1"/>
    </source>
</evidence>